<gene>
    <name evidence="2" type="ORF">IscW_ISCW024800</name>
</gene>
<sequence length="75" mass="8561">MDSENERRIFEMIMNTALQNSAQYFLLTPKLLPDLPYAENVTMIFITKSENYIPDWKPESLAGRAVGLAALAKRL</sequence>
<reference evidence="2 4" key="1">
    <citation type="submission" date="2008-03" db="EMBL/GenBank/DDBJ databases">
        <title>Annotation of Ixodes scapularis.</title>
        <authorList>
            <consortium name="Ixodes scapularis Genome Project Consortium"/>
            <person name="Caler E."/>
            <person name="Hannick L.I."/>
            <person name="Bidwell S."/>
            <person name="Joardar V."/>
            <person name="Thiagarajan M."/>
            <person name="Amedeo P."/>
            <person name="Galinsky K.J."/>
            <person name="Schobel S."/>
            <person name="Inman J."/>
            <person name="Hostetler J."/>
            <person name="Miller J."/>
            <person name="Hammond M."/>
            <person name="Megy K."/>
            <person name="Lawson D."/>
            <person name="Kodira C."/>
            <person name="Sutton G."/>
            <person name="Meyer J."/>
            <person name="Hill C.A."/>
            <person name="Birren B."/>
            <person name="Nene V."/>
            <person name="Collins F."/>
            <person name="Alarcon-Chaidez F."/>
            <person name="Wikel S."/>
            <person name="Strausberg R."/>
        </authorList>
    </citation>
    <scope>NUCLEOTIDE SEQUENCE [LARGE SCALE GENOMIC DNA]</scope>
    <source>
        <strain evidence="4">Wikel</strain>
        <strain evidence="2">Wikel colony</strain>
    </source>
</reference>
<evidence type="ECO:0000313" key="4">
    <source>
        <dbReference type="Proteomes" id="UP000001555"/>
    </source>
</evidence>
<dbReference type="Proteomes" id="UP000001555">
    <property type="component" value="Unassembled WGS sequence"/>
</dbReference>
<dbReference type="EMBL" id="DS903897">
    <property type="protein sequence ID" value="EEC16376.1"/>
    <property type="molecule type" value="Genomic_DNA"/>
</dbReference>
<dbReference type="PANTHER" id="PTHR45916:SF1">
    <property type="entry name" value="STRUCTURAL MAINTENANCE OF CHROMOSOMES PROTEIN 5"/>
    <property type="match status" value="1"/>
</dbReference>
<proteinExistence type="evidence at protein level"/>
<dbReference type="VEuPathDB" id="VectorBase:ISCW024800"/>
<accession>B7QC04</accession>
<dbReference type="EMBL" id="ABJB010036295">
    <property type="status" value="NOT_ANNOTATED_CDS"/>
    <property type="molecule type" value="Genomic_DNA"/>
</dbReference>
<protein>
    <submittedName>
        <fullName evidence="2 3">SMC protein, putative</fullName>
    </submittedName>
</protein>
<keyword evidence="4" id="KW-1185">Reference proteome</keyword>
<organism>
    <name type="scientific">Ixodes scapularis</name>
    <name type="common">Black-legged tick</name>
    <name type="synonym">Deer tick</name>
    <dbReference type="NCBI Taxonomy" id="6945"/>
    <lineage>
        <taxon>Eukaryota</taxon>
        <taxon>Metazoa</taxon>
        <taxon>Ecdysozoa</taxon>
        <taxon>Arthropoda</taxon>
        <taxon>Chelicerata</taxon>
        <taxon>Arachnida</taxon>
        <taxon>Acari</taxon>
        <taxon>Parasitiformes</taxon>
        <taxon>Ixodida</taxon>
        <taxon>Ixodoidea</taxon>
        <taxon>Ixodidae</taxon>
        <taxon>Ixodinae</taxon>
        <taxon>Ixodes</taxon>
    </lineage>
</organism>
<evidence type="ECO:0007829" key="5">
    <source>
        <dbReference type="PeptideAtlas" id="B7QC04"/>
    </source>
</evidence>
<dbReference type="VEuPathDB" id="VectorBase:ISCI024800"/>
<dbReference type="InParanoid" id="B7QC04"/>
<dbReference type="EMBL" id="ABJB010684467">
    <property type="status" value="NOT_ANNOTATED_CDS"/>
    <property type="molecule type" value="Genomic_DNA"/>
</dbReference>
<keyword evidence="1" id="KW-0175">Coiled coil</keyword>
<dbReference type="AlphaFoldDB" id="B7QC04"/>
<dbReference type="PANTHER" id="PTHR45916">
    <property type="entry name" value="STRUCTURAL MAINTENANCE OF CHROMOSOMES PROTEIN 5"/>
    <property type="match status" value="1"/>
</dbReference>
<evidence type="ECO:0000313" key="3">
    <source>
        <dbReference type="EnsemblMetazoa" id="ISCW024800-PA"/>
    </source>
</evidence>
<evidence type="ECO:0000256" key="1">
    <source>
        <dbReference type="ARBA" id="ARBA00023054"/>
    </source>
</evidence>
<dbReference type="VEuPathDB" id="VectorBase:ISCP_017037"/>
<dbReference type="STRING" id="6945.B7QC04"/>
<evidence type="ECO:0000313" key="2">
    <source>
        <dbReference type="EMBL" id="EEC16376.1"/>
    </source>
</evidence>
<dbReference type="EnsemblMetazoa" id="ISCW024800-RA">
    <property type="protein sequence ID" value="ISCW024800-PA"/>
    <property type="gene ID" value="ISCW024800"/>
</dbReference>
<keyword evidence="5" id="KW-1267">Proteomics identification</keyword>
<dbReference type="HOGENOM" id="CLU_2673868_0_0_1"/>
<reference evidence="3" key="2">
    <citation type="submission" date="2020-05" db="UniProtKB">
        <authorList>
            <consortium name="EnsemblMetazoa"/>
        </authorList>
    </citation>
    <scope>IDENTIFICATION</scope>
    <source>
        <strain evidence="3">wikel</strain>
    </source>
</reference>
<dbReference type="PaxDb" id="6945-B7QC04"/>
<name>B7QC04_IXOSC</name>
<dbReference type="OrthoDB" id="10254973at2759"/>